<feature type="transmembrane region" description="Helical" evidence="1">
    <location>
        <begin position="76"/>
        <end position="98"/>
    </location>
</feature>
<dbReference type="Proteomes" id="UP000008144">
    <property type="component" value="Unassembled WGS sequence"/>
</dbReference>
<proteinExistence type="predicted"/>
<reference evidence="2" key="3">
    <citation type="submission" date="2025-09" db="UniProtKB">
        <authorList>
            <consortium name="Ensembl"/>
        </authorList>
    </citation>
    <scope>IDENTIFICATION</scope>
</reference>
<reference evidence="2" key="2">
    <citation type="submission" date="2025-08" db="UniProtKB">
        <authorList>
            <consortium name="Ensembl"/>
        </authorList>
    </citation>
    <scope>IDENTIFICATION</scope>
</reference>
<dbReference type="InParanoid" id="H2XQ83"/>
<keyword evidence="3" id="KW-1185">Reference proteome</keyword>
<organism evidence="2 3">
    <name type="scientific">Ciona intestinalis</name>
    <name type="common">Transparent sea squirt</name>
    <name type="synonym">Ascidia intestinalis</name>
    <dbReference type="NCBI Taxonomy" id="7719"/>
    <lineage>
        <taxon>Eukaryota</taxon>
        <taxon>Metazoa</taxon>
        <taxon>Chordata</taxon>
        <taxon>Tunicata</taxon>
        <taxon>Ascidiacea</taxon>
        <taxon>Phlebobranchia</taxon>
        <taxon>Cionidae</taxon>
        <taxon>Ciona</taxon>
    </lineage>
</organism>
<reference evidence="3" key="1">
    <citation type="journal article" date="2002" name="Science">
        <title>The draft genome of Ciona intestinalis: insights into chordate and vertebrate origins.</title>
        <authorList>
            <person name="Dehal P."/>
            <person name="Satou Y."/>
            <person name="Campbell R.K."/>
            <person name="Chapman J."/>
            <person name="Degnan B."/>
            <person name="De Tomaso A."/>
            <person name="Davidson B."/>
            <person name="Di Gregorio A."/>
            <person name="Gelpke M."/>
            <person name="Goodstein D.M."/>
            <person name="Harafuji N."/>
            <person name="Hastings K.E."/>
            <person name="Ho I."/>
            <person name="Hotta K."/>
            <person name="Huang W."/>
            <person name="Kawashima T."/>
            <person name="Lemaire P."/>
            <person name="Martinez D."/>
            <person name="Meinertzhagen I.A."/>
            <person name="Necula S."/>
            <person name="Nonaka M."/>
            <person name="Putnam N."/>
            <person name="Rash S."/>
            <person name="Saiga H."/>
            <person name="Satake M."/>
            <person name="Terry A."/>
            <person name="Yamada L."/>
            <person name="Wang H.G."/>
            <person name="Awazu S."/>
            <person name="Azumi K."/>
            <person name="Boore J."/>
            <person name="Branno M."/>
            <person name="Chin-Bow S."/>
            <person name="DeSantis R."/>
            <person name="Doyle S."/>
            <person name="Francino P."/>
            <person name="Keys D.N."/>
            <person name="Haga S."/>
            <person name="Hayashi H."/>
            <person name="Hino K."/>
            <person name="Imai K.S."/>
            <person name="Inaba K."/>
            <person name="Kano S."/>
            <person name="Kobayashi K."/>
            <person name="Kobayashi M."/>
            <person name="Lee B.I."/>
            <person name="Makabe K.W."/>
            <person name="Manohar C."/>
            <person name="Matassi G."/>
            <person name="Medina M."/>
            <person name="Mochizuki Y."/>
            <person name="Mount S."/>
            <person name="Morishita T."/>
            <person name="Miura S."/>
            <person name="Nakayama A."/>
            <person name="Nishizaka S."/>
            <person name="Nomoto H."/>
            <person name="Ohta F."/>
            <person name="Oishi K."/>
            <person name="Rigoutsos I."/>
            <person name="Sano M."/>
            <person name="Sasaki A."/>
            <person name="Sasakura Y."/>
            <person name="Shoguchi E."/>
            <person name="Shin-i T."/>
            <person name="Spagnuolo A."/>
            <person name="Stainier D."/>
            <person name="Suzuki M.M."/>
            <person name="Tassy O."/>
            <person name="Takatori N."/>
            <person name="Tokuoka M."/>
            <person name="Yagi K."/>
            <person name="Yoshizaki F."/>
            <person name="Wada S."/>
            <person name="Zhang C."/>
            <person name="Hyatt P.D."/>
            <person name="Larimer F."/>
            <person name="Detter C."/>
            <person name="Doggett N."/>
            <person name="Glavina T."/>
            <person name="Hawkins T."/>
            <person name="Richardson P."/>
            <person name="Lucas S."/>
            <person name="Kohara Y."/>
            <person name="Levine M."/>
            <person name="Satoh N."/>
            <person name="Rokhsar D.S."/>
        </authorList>
    </citation>
    <scope>NUCLEOTIDE SEQUENCE [LARGE SCALE GENOMIC DNA]</scope>
</reference>
<accession>H2XQ83</accession>
<protein>
    <submittedName>
        <fullName evidence="2">Uncharacterized protein</fullName>
    </submittedName>
</protein>
<evidence type="ECO:0000313" key="2">
    <source>
        <dbReference type="Ensembl" id="ENSCINP00000031817.1"/>
    </source>
</evidence>
<evidence type="ECO:0000256" key="1">
    <source>
        <dbReference type="SAM" id="Phobius"/>
    </source>
</evidence>
<evidence type="ECO:0000313" key="3">
    <source>
        <dbReference type="Proteomes" id="UP000008144"/>
    </source>
</evidence>
<name>H2XQ83_CIOIN</name>
<dbReference type="AlphaFoldDB" id="H2XQ83"/>
<dbReference type="Ensembl" id="ENSCINT00000034741.1">
    <property type="protein sequence ID" value="ENSCINP00000031817.1"/>
    <property type="gene ID" value="ENSCING00000023629.1"/>
</dbReference>
<keyword evidence="1" id="KW-0472">Membrane</keyword>
<dbReference type="HOGENOM" id="CLU_2326000_0_0_1"/>
<keyword evidence="1" id="KW-1133">Transmembrane helix</keyword>
<sequence length="99" mass="11655">YNYYNICSLCKIGVKLLKTNPGLKRSDLDHTTSFSLELLCCKLAIKIGSFGIPDTLHKLQQYQHFMLISYHDIEHLFVIIFSTHVILYMYYLFLLLLYT</sequence>
<keyword evidence="1" id="KW-0812">Transmembrane</keyword>